<dbReference type="GO" id="GO:0046872">
    <property type="term" value="F:metal ion binding"/>
    <property type="evidence" value="ECO:0007669"/>
    <property type="project" value="UniProtKB-KW"/>
</dbReference>
<dbReference type="InterPro" id="IPR050792">
    <property type="entry name" value="ADP-ribosylglycohydrolase"/>
</dbReference>
<evidence type="ECO:0000313" key="5">
    <source>
        <dbReference type="Proteomes" id="UP001348817"/>
    </source>
</evidence>
<feature type="binding site" evidence="3">
    <location>
        <position position="273"/>
    </location>
    <ligand>
        <name>Mg(2+)</name>
        <dbReference type="ChEBI" id="CHEBI:18420"/>
        <label>1</label>
    </ligand>
</feature>
<keyword evidence="3" id="KW-0460">Magnesium</keyword>
<comment type="similarity">
    <text evidence="1">Belongs to the ADP-ribosylglycohydrolase family.</text>
</comment>
<protein>
    <recommendedName>
        <fullName evidence="6">ADP-ribosylglycohydrolase</fullName>
    </recommendedName>
</protein>
<dbReference type="Pfam" id="PF03747">
    <property type="entry name" value="ADP_ribosyl_GH"/>
    <property type="match status" value="1"/>
</dbReference>
<dbReference type="AlphaFoldDB" id="A0AAU9DCD8"/>
<dbReference type="InterPro" id="IPR036705">
    <property type="entry name" value="Ribosyl_crysJ1_sf"/>
</dbReference>
<dbReference type="PANTHER" id="PTHR16222:SF24">
    <property type="entry name" value="ADP-RIBOSYLHYDROLASE ARH3"/>
    <property type="match status" value="1"/>
</dbReference>
<keyword evidence="3" id="KW-0479">Metal-binding</keyword>
<dbReference type="GO" id="GO:0016787">
    <property type="term" value="F:hydrolase activity"/>
    <property type="evidence" value="ECO:0007669"/>
    <property type="project" value="UniProtKB-KW"/>
</dbReference>
<evidence type="ECO:0000256" key="2">
    <source>
        <dbReference type="ARBA" id="ARBA00022801"/>
    </source>
</evidence>
<name>A0AAU9DCD8_9BACT</name>
<sequence>MDNQAVGMLVGLAVGDAVGVPFEFLTREEMRKNPAKEMVGYGTHHQPPGTWSDDSSMTFCLAEAMLSGYNLESVASNFIRWKKESYWTARNEVFDIGITTAKSISRLETVLEEGESALASLKYGAVESDNGNGSLMRILPLVFEIRGKEIDEQFRIVWENSALTHRHVRAGMSCLVYLKVVEYLLDGKSPDEAYSAMRDNILELWEAIDFADSEREKFNRVIQSDIRKLAYEDLLSGGYVIESLEASLWCLLKSETYEEVVLKSVNLGHDTDTTAAISGGLAGLYFGVDNIPVFWRASLARLEDIVALGEKISRKYAKEELC</sequence>
<gene>
    <name evidence="4" type="ORF">FUAX_32430</name>
</gene>
<dbReference type="Proteomes" id="UP001348817">
    <property type="component" value="Chromosome"/>
</dbReference>
<feature type="binding site" evidence="3">
    <location>
        <position position="54"/>
    </location>
    <ligand>
        <name>Mg(2+)</name>
        <dbReference type="ChEBI" id="CHEBI:18420"/>
        <label>1</label>
    </ligand>
</feature>
<keyword evidence="5" id="KW-1185">Reference proteome</keyword>
<organism evidence="4 5">
    <name type="scientific">Fulvitalea axinellae</name>
    <dbReference type="NCBI Taxonomy" id="1182444"/>
    <lineage>
        <taxon>Bacteria</taxon>
        <taxon>Pseudomonadati</taxon>
        <taxon>Bacteroidota</taxon>
        <taxon>Cytophagia</taxon>
        <taxon>Cytophagales</taxon>
        <taxon>Persicobacteraceae</taxon>
        <taxon>Fulvitalea</taxon>
    </lineage>
</organism>
<dbReference type="SUPFAM" id="SSF101478">
    <property type="entry name" value="ADP-ribosylglycohydrolase"/>
    <property type="match status" value="1"/>
</dbReference>
<evidence type="ECO:0000313" key="4">
    <source>
        <dbReference type="EMBL" id="BDD10811.1"/>
    </source>
</evidence>
<feature type="binding site" evidence="3">
    <location>
        <position position="52"/>
    </location>
    <ligand>
        <name>Mg(2+)</name>
        <dbReference type="ChEBI" id="CHEBI:18420"/>
        <label>1</label>
    </ligand>
</feature>
<reference evidence="4 5" key="1">
    <citation type="submission" date="2021-12" db="EMBL/GenBank/DDBJ databases">
        <title>Genome sequencing of bacteria with rrn-lacking chromosome and rrn-plasmid.</title>
        <authorList>
            <person name="Anda M."/>
            <person name="Iwasaki W."/>
        </authorList>
    </citation>
    <scope>NUCLEOTIDE SEQUENCE [LARGE SCALE GENOMIC DNA]</scope>
    <source>
        <strain evidence="4 5">DSM 100852</strain>
    </source>
</reference>
<evidence type="ECO:0008006" key="6">
    <source>
        <dbReference type="Google" id="ProtNLM"/>
    </source>
</evidence>
<dbReference type="InterPro" id="IPR005502">
    <property type="entry name" value="Ribosyl_crysJ1"/>
</dbReference>
<proteinExistence type="inferred from homology"/>
<dbReference type="RefSeq" id="WP_338392345.1">
    <property type="nucleotide sequence ID" value="NZ_AP025314.1"/>
</dbReference>
<feature type="binding site" evidence="3">
    <location>
        <position position="272"/>
    </location>
    <ligand>
        <name>Mg(2+)</name>
        <dbReference type="ChEBI" id="CHEBI:18420"/>
        <label>1</label>
    </ligand>
</feature>
<accession>A0AAU9DCD8</accession>
<keyword evidence="2" id="KW-0378">Hydrolase</keyword>
<dbReference type="Gene3D" id="1.10.4080.10">
    <property type="entry name" value="ADP-ribosylation/Crystallin J1"/>
    <property type="match status" value="1"/>
</dbReference>
<dbReference type="PANTHER" id="PTHR16222">
    <property type="entry name" value="ADP-RIBOSYLGLYCOHYDROLASE"/>
    <property type="match status" value="1"/>
</dbReference>
<dbReference type="KEGG" id="fax:FUAX_32430"/>
<feature type="binding site" evidence="3">
    <location>
        <position position="270"/>
    </location>
    <ligand>
        <name>Mg(2+)</name>
        <dbReference type="ChEBI" id="CHEBI:18420"/>
        <label>1</label>
    </ligand>
</feature>
<evidence type="ECO:0000256" key="3">
    <source>
        <dbReference type="PIRSR" id="PIRSR605502-1"/>
    </source>
</evidence>
<evidence type="ECO:0000256" key="1">
    <source>
        <dbReference type="ARBA" id="ARBA00010702"/>
    </source>
</evidence>
<dbReference type="EMBL" id="AP025314">
    <property type="protein sequence ID" value="BDD10811.1"/>
    <property type="molecule type" value="Genomic_DNA"/>
</dbReference>
<feature type="binding site" evidence="3">
    <location>
        <position position="53"/>
    </location>
    <ligand>
        <name>Mg(2+)</name>
        <dbReference type="ChEBI" id="CHEBI:18420"/>
        <label>1</label>
    </ligand>
</feature>
<comment type="cofactor">
    <cofactor evidence="3">
        <name>Mg(2+)</name>
        <dbReference type="ChEBI" id="CHEBI:18420"/>
    </cofactor>
    <text evidence="3">Binds 2 magnesium ions per subunit.</text>
</comment>